<dbReference type="GO" id="GO:0006508">
    <property type="term" value="P:proteolysis"/>
    <property type="evidence" value="ECO:0007669"/>
    <property type="project" value="UniProtKB-KW"/>
</dbReference>
<dbReference type="EMBL" id="CP019894">
    <property type="protein sequence ID" value="ARB04024.1"/>
    <property type="molecule type" value="Genomic_DNA"/>
</dbReference>
<keyword evidence="9" id="KW-1185">Reference proteome</keyword>
<dbReference type="EC" id="3.4.-.-" evidence="7"/>
<evidence type="ECO:0000256" key="4">
    <source>
        <dbReference type="ARBA" id="ARBA00022807"/>
    </source>
</evidence>
<reference evidence="6 8" key="1">
    <citation type="submission" date="2017-03" db="EMBL/GenBank/DDBJ databases">
        <title>N. lactamica Y92-1009 whole genome sequence.</title>
        <authorList>
            <person name="Pandey A.K."/>
            <person name="Read R.C."/>
        </authorList>
    </citation>
    <scope>NUCLEOTIDE SEQUENCE [LARGE SCALE GENOMIC DNA]</scope>
    <source>
        <strain evidence="6 8">Y92-1009</strain>
    </source>
</reference>
<keyword evidence="4" id="KW-0788">Thiol protease</keyword>
<sequence length="202" mass="22393">MMPLHGNADMDSFLKTVVLAVLWSVFAARPAFADELTNLLSTREQILKQFAENERPVLPVNQAPDRRAGNADELIGSAMGLLGIAYRYGGTSVATGFDCSGFMQHIFRRAMGINLPRTAAEQARMGSPVSRSELQPGDMVFFRTLGGSRISHVGLYIGNDRFIHAPRTGKNIEITSLSHKYWSGKYAFARRVKKNDPSRFLN</sequence>
<proteinExistence type="inferred from homology"/>
<reference evidence="7 9" key="2">
    <citation type="submission" date="2018-06" db="EMBL/GenBank/DDBJ databases">
        <authorList>
            <consortium name="Pathogen Informatics"/>
            <person name="Doyle S."/>
        </authorList>
    </citation>
    <scope>NUCLEOTIDE SEQUENCE [LARGE SCALE GENOMIC DNA]</scope>
    <source>
        <strain evidence="7 9">NCTC10616</strain>
    </source>
</reference>
<dbReference type="Gene3D" id="3.90.1720.10">
    <property type="entry name" value="endopeptidase domain like (from Nostoc punctiforme)"/>
    <property type="match status" value="1"/>
</dbReference>
<evidence type="ECO:0000256" key="3">
    <source>
        <dbReference type="ARBA" id="ARBA00022801"/>
    </source>
</evidence>
<evidence type="ECO:0000313" key="8">
    <source>
        <dbReference type="Proteomes" id="UP000191249"/>
    </source>
</evidence>
<dbReference type="PROSITE" id="PS51935">
    <property type="entry name" value="NLPC_P60"/>
    <property type="match status" value="1"/>
</dbReference>
<organism evidence="7 9">
    <name type="scientific">Neisseria lactamica</name>
    <dbReference type="NCBI Taxonomy" id="486"/>
    <lineage>
        <taxon>Bacteria</taxon>
        <taxon>Pseudomonadati</taxon>
        <taxon>Pseudomonadota</taxon>
        <taxon>Betaproteobacteria</taxon>
        <taxon>Neisseriales</taxon>
        <taxon>Neisseriaceae</taxon>
        <taxon>Neisseria</taxon>
    </lineage>
</organism>
<dbReference type="InterPro" id="IPR000064">
    <property type="entry name" value="NLP_P60_dom"/>
</dbReference>
<name>A0A1V0DSM5_NEILA</name>
<evidence type="ECO:0000313" key="7">
    <source>
        <dbReference type="EMBL" id="SUA18213.1"/>
    </source>
</evidence>
<dbReference type="InterPro" id="IPR038765">
    <property type="entry name" value="Papain-like_cys_pep_sf"/>
</dbReference>
<keyword evidence="2" id="KW-0645">Protease</keyword>
<evidence type="ECO:0000256" key="2">
    <source>
        <dbReference type="ARBA" id="ARBA00022670"/>
    </source>
</evidence>
<dbReference type="STRING" id="486.B2G52_03220"/>
<evidence type="ECO:0000256" key="1">
    <source>
        <dbReference type="ARBA" id="ARBA00007074"/>
    </source>
</evidence>
<dbReference type="Proteomes" id="UP000254193">
    <property type="component" value="Unassembled WGS sequence"/>
</dbReference>
<dbReference type="Proteomes" id="UP000191249">
    <property type="component" value="Chromosome"/>
</dbReference>
<evidence type="ECO:0000259" key="5">
    <source>
        <dbReference type="PROSITE" id="PS51935"/>
    </source>
</evidence>
<comment type="similarity">
    <text evidence="1">Belongs to the peptidase C40 family.</text>
</comment>
<evidence type="ECO:0000313" key="6">
    <source>
        <dbReference type="EMBL" id="ARB04024.1"/>
    </source>
</evidence>
<dbReference type="PANTHER" id="PTHR47053:SF1">
    <property type="entry name" value="MUREIN DD-ENDOPEPTIDASE MEPH-RELATED"/>
    <property type="match status" value="1"/>
</dbReference>
<protein>
    <submittedName>
        <fullName evidence="7">Outer membrane protein GNA2001</fullName>
        <ecNumber evidence="7">3.4.-.-</ecNumber>
    </submittedName>
</protein>
<gene>
    <name evidence="7" type="primary">spr</name>
    <name evidence="6" type="ORF">B2G52_03220</name>
    <name evidence="7" type="ORF">NCTC10616_01941</name>
</gene>
<dbReference type="Pfam" id="PF00877">
    <property type="entry name" value="NLPC_P60"/>
    <property type="match status" value="1"/>
</dbReference>
<keyword evidence="3 7" id="KW-0378">Hydrolase</keyword>
<dbReference type="AlphaFoldDB" id="A0A1V0DSM5"/>
<dbReference type="EMBL" id="UGRO01000002">
    <property type="protein sequence ID" value="SUA18213.1"/>
    <property type="molecule type" value="Genomic_DNA"/>
</dbReference>
<evidence type="ECO:0000313" key="9">
    <source>
        <dbReference type="Proteomes" id="UP000254193"/>
    </source>
</evidence>
<dbReference type="GO" id="GO:0008234">
    <property type="term" value="F:cysteine-type peptidase activity"/>
    <property type="evidence" value="ECO:0007669"/>
    <property type="project" value="UniProtKB-KW"/>
</dbReference>
<accession>A0A1V0DSM5</accession>
<dbReference type="InterPro" id="IPR051202">
    <property type="entry name" value="Peptidase_C40"/>
</dbReference>
<dbReference type="SUPFAM" id="SSF54001">
    <property type="entry name" value="Cysteine proteinases"/>
    <property type="match status" value="1"/>
</dbReference>
<dbReference type="PANTHER" id="PTHR47053">
    <property type="entry name" value="MUREIN DD-ENDOPEPTIDASE MEPH-RELATED"/>
    <property type="match status" value="1"/>
</dbReference>
<feature type="domain" description="NlpC/P60" evidence="5">
    <location>
        <begin position="68"/>
        <end position="193"/>
    </location>
</feature>